<dbReference type="SMART" id="SM00530">
    <property type="entry name" value="HTH_XRE"/>
    <property type="match status" value="1"/>
</dbReference>
<keyword evidence="1" id="KW-0238">DNA-binding</keyword>
<proteinExistence type="predicted"/>
<dbReference type="PROSITE" id="PS50943">
    <property type="entry name" value="HTH_CROC1"/>
    <property type="match status" value="1"/>
</dbReference>
<dbReference type="Gene3D" id="1.10.260.40">
    <property type="entry name" value="lambda repressor-like DNA-binding domains"/>
    <property type="match status" value="1"/>
</dbReference>
<evidence type="ECO:0000313" key="4">
    <source>
        <dbReference type="Proteomes" id="UP001237207"/>
    </source>
</evidence>
<feature type="domain" description="HTH cro/C1-type" evidence="2">
    <location>
        <begin position="16"/>
        <end position="71"/>
    </location>
</feature>
<dbReference type="InterPro" id="IPR050807">
    <property type="entry name" value="TransReg_Diox_bact_type"/>
</dbReference>
<dbReference type="GO" id="GO:0003677">
    <property type="term" value="F:DNA binding"/>
    <property type="evidence" value="ECO:0007669"/>
    <property type="project" value="UniProtKB-KW"/>
</dbReference>
<accession>A0AAJ1WJE2</accession>
<dbReference type="EMBL" id="JAUSUC010000019">
    <property type="protein sequence ID" value="MDQ0215373.1"/>
    <property type="molecule type" value="Genomic_DNA"/>
</dbReference>
<dbReference type="GO" id="GO:0003700">
    <property type="term" value="F:DNA-binding transcription factor activity"/>
    <property type="evidence" value="ECO:0007669"/>
    <property type="project" value="TreeGrafter"/>
</dbReference>
<dbReference type="Pfam" id="PF01381">
    <property type="entry name" value="HTH_3"/>
    <property type="match status" value="1"/>
</dbReference>
<reference evidence="3" key="1">
    <citation type="submission" date="2023-07" db="EMBL/GenBank/DDBJ databases">
        <title>Genomic Encyclopedia of Type Strains, Phase IV (KMG-IV): sequencing the most valuable type-strain genomes for metagenomic binning, comparative biology and taxonomic classification.</title>
        <authorList>
            <person name="Goeker M."/>
        </authorList>
    </citation>
    <scope>NUCLEOTIDE SEQUENCE</scope>
    <source>
        <strain evidence="3">DSM 23947</strain>
    </source>
</reference>
<evidence type="ECO:0000259" key="2">
    <source>
        <dbReference type="PROSITE" id="PS50943"/>
    </source>
</evidence>
<dbReference type="AlphaFoldDB" id="A0AAJ1WJE2"/>
<keyword evidence="4" id="KW-1185">Reference proteome</keyword>
<dbReference type="Proteomes" id="UP001237207">
    <property type="component" value="Unassembled WGS sequence"/>
</dbReference>
<dbReference type="InterPro" id="IPR010982">
    <property type="entry name" value="Lambda_DNA-bd_dom_sf"/>
</dbReference>
<dbReference type="PANTHER" id="PTHR46797:SF1">
    <property type="entry name" value="METHYLPHOSPHONATE SYNTHASE"/>
    <property type="match status" value="1"/>
</dbReference>
<gene>
    <name evidence="3" type="ORF">J2S13_001786</name>
</gene>
<evidence type="ECO:0000313" key="3">
    <source>
        <dbReference type="EMBL" id="MDQ0215373.1"/>
    </source>
</evidence>
<protein>
    <submittedName>
        <fullName evidence="3">Transcriptional regulator with XRE-family HTH domain</fullName>
    </submittedName>
</protein>
<dbReference type="PANTHER" id="PTHR46797">
    <property type="entry name" value="HTH-TYPE TRANSCRIPTIONAL REGULATOR"/>
    <property type="match status" value="1"/>
</dbReference>
<dbReference type="SUPFAM" id="SSF47413">
    <property type="entry name" value="lambda repressor-like DNA-binding domains"/>
    <property type="match status" value="1"/>
</dbReference>
<evidence type="ECO:0000256" key="1">
    <source>
        <dbReference type="ARBA" id="ARBA00023125"/>
    </source>
</evidence>
<dbReference type="GO" id="GO:0005829">
    <property type="term" value="C:cytosol"/>
    <property type="evidence" value="ECO:0007669"/>
    <property type="project" value="TreeGrafter"/>
</dbReference>
<organism evidence="3 4">
    <name type="scientific">Oikeobacillus pervagus</name>
    <dbReference type="NCBI Taxonomy" id="1325931"/>
    <lineage>
        <taxon>Bacteria</taxon>
        <taxon>Bacillati</taxon>
        <taxon>Bacillota</taxon>
        <taxon>Bacilli</taxon>
        <taxon>Bacillales</taxon>
        <taxon>Bacillaceae</taxon>
        <taxon>Oikeobacillus</taxon>
    </lineage>
</organism>
<comment type="caution">
    <text evidence="3">The sequence shown here is derived from an EMBL/GenBank/DDBJ whole genome shotgun (WGS) entry which is preliminary data.</text>
</comment>
<sequence>MGKGRKQLNDDFAKLLKKLRLAKGYSLQQLADRSNVTPSYLNRLERGERKTPTFSVLQHIAEGLDVDVNVLLGLDAKDTNEPLSLEELFFTNEIEFGGKQLTADQKEVLLDIIQEALETEATPVELLMDSLKKIGMLICELKES</sequence>
<dbReference type="RefSeq" id="WP_205180078.1">
    <property type="nucleotide sequence ID" value="NZ_JAUSUC010000019.1"/>
</dbReference>
<dbReference type="InterPro" id="IPR001387">
    <property type="entry name" value="Cro/C1-type_HTH"/>
</dbReference>
<dbReference type="CDD" id="cd00093">
    <property type="entry name" value="HTH_XRE"/>
    <property type="match status" value="1"/>
</dbReference>
<name>A0AAJ1WJE2_9BACI</name>